<reference evidence="3" key="1">
    <citation type="submission" date="2016-10" db="EMBL/GenBank/DDBJ databases">
        <title>The complete genome sequence of the rumen bacterium Butyrivibrio hungatei MB2003.</title>
        <authorList>
            <person name="Palevich N."/>
            <person name="Kelly W.J."/>
            <person name="Leahy S.C."/>
            <person name="Altermann E."/>
            <person name="Rakonjac J."/>
            <person name="Attwood G.T."/>
        </authorList>
    </citation>
    <scope>NUCLEOTIDE SEQUENCE [LARGE SCALE GENOMIC DNA]</scope>
    <source>
        <strain evidence="3">MB2003</strain>
    </source>
</reference>
<dbReference type="OrthoDB" id="2004188at2"/>
<dbReference type="AlphaFoldDB" id="A0A1D9P1A7"/>
<accession>A0A1D9P1A7</accession>
<organism evidence="2 3">
    <name type="scientific">Butyrivibrio hungatei</name>
    <dbReference type="NCBI Taxonomy" id="185008"/>
    <lineage>
        <taxon>Bacteria</taxon>
        <taxon>Bacillati</taxon>
        <taxon>Bacillota</taxon>
        <taxon>Clostridia</taxon>
        <taxon>Lachnospirales</taxon>
        <taxon>Lachnospiraceae</taxon>
        <taxon>Butyrivibrio</taxon>
    </lineage>
</organism>
<dbReference type="EMBL" id="CP017831">
    <property type="protein sequence ID" value="AOZ96144.1"/>
    <property type="molecule type" value="Genomic_DNA"/>
</dbReference>
<evidence type="ECO:0000313" key="3">
    <source>
        <dbReference type="Proteomes" id="UP000179284"/>
    </source>
</evidence>
<dbReference type="Proteomes" id="UP000179284">
    <property type="component" value="Chromosome I"/>
</dbReference>
<sequence length="147" mass="15737">MSANIFSSLSGSYNYVNDMSSLIGDYSTIKSGAYGSLVKAYVKKVGNQNALNAYRETGSTTTAVESVTTKKATATTKKSNFVDSLGRAGADNTTKTDNTKKTDTSTVTADKYAKYKSSWLDDQLKQYDKDANKTTAADTSVALDTTI</sequence>
<proteinExistence type="predicted"/>
<keyword evidence="3" id="KW-1185">Reference proteome</keyword>
<name>A0A1D9P1A7_9FIRM</name>
<evidence type="ECO:0000256" key="1">
    <source>
        <dbReference type="SAM" id="MobiDB-lite"/>
    </source>
</evidence>
<evidence type="ECO:0000313" key="2">
    <source>
        <dbReference type="EMBL" id="AOZ96144.1"/>
    </source>
</evidence>
<dbReference type="KEGG" id="bhu:bhn_I1110"/>
<protein>
    <recommendedName>
        <fullName evidence="4">Flagellar hook-associated protein 2 C-terminal domain-containing protein</fullName>
    </recommendedName>
</protein>
<dbReference type="RefSeq" id="WP_071175860.1">
    <property type="nucleotide sequence ID" value="NZ_CP017831.1"/>
</dbReference>
<evidence type="ECO:0008006" key="4">
    <source>
        <dbReference type="Google" id="ProtNLM"/>
    </source>
</evidence>
<gene>
    <name evidence="2" type="ORF">bhn_I1110</name>
</gene>
<feature type="region of interest" description="Disordered" evidence="1">
    <location>
        <begin position="84"/>
        <end position="104"/>
    </location>
</feature>